<evidence type="ECO:0000259" key="9">
    <source>
        <dbReference type="Pfam" id="PF03177"/>
    </source>
</evidence>
<evidence type="ECO:0000256" key="3">
    <source>
        <dbReference type="ARBA" id="ARBA00022448"/>
    </source>
</evidence>
<feature type="compositionally biased region" description="Basic and acidic residues" evidence="8">
    <location>
        <begin position="31"/>
        <end position="40"/>
    </location>
</feature>
<dbReference type="InterPro" id="IPR014908">
    <property type="entry name" value="Nucleoporin_Nup133/Nup155_N"/>
</dbReference>
<evidence type="ECO:0000256" key="7">
    <source>
        <dbReference type="ARBA" id="ARBA00023242"/>
    </source>
</evidence>
<dbReference type="Gene3D" id="1.25.40.700">
    <property type="match status" value="1"/>
</dbReference>
<evidence type="ECO:0000256" key="8">
    <source>
        <dbReference type="SAM" id="MobiDB-lite"/>
    </source>
</evidence>
<reference evidence="12" key="1">
    <citation type="journal article" date="2015" name="J. Biotechnol.">
        <title>The structure of the Cyberlindnera jadinii genome and its relation to Candida utilis analyzed by the occurrence of single nucleotide polymorphisms.</title>
        <authorList>
            <person name="Rupp O."/>
            <person name="Brinkrolf K."/>
            <person name="Buerth C."/>
            <person name="Kunigo M."/>
            <person name="Schneider J."/>
            <person name="Jaenicke S."/>
            <person name="Goesmann A."/>
            <person name="Puehler A."/>
            <person name="Jaeger K.-E."/>
            <person name="Ernst J.F."/>
        </authorList>
    </citation>
    <scope>NUCLEOTIDE SEQUENCE [LARGE SCALE GENOMIC DNA]</scope>
    <source>
        <strain evidence="12">ATCC 18201 / CBS 1600 / BCRC 20928 / JCM 3617 / NBRC 0987 / NRRL Y-1542</strain>
    </source>
</reference>
<keyword evidence="4" id="KW-0509">mRNA transport</keyword>
<sequence length="1163" mass="130411">MAETSQFSLRNGSPSFVPRGFATREGFSKSVDPRPDDGLKTPRNFTNASAELTRNSNYVVSKLVATPNALKSSARENVTGLINETTSHALLISDSSVSVWKYNSSDNIPVTINLPVAPANAGFPPIAHLVSPNPGSSDPGVVIINSRTGHVRYYDNIETASSIGLLQHHRGIDAQIRLSDREIIVSSESIEPAGILLATSTGRVFLVSLRDAAGNPNITLSEIVRRQSSFFTFSLSPQRQIAAIKAGAVLGQGSRIAITVTRGGEVVIRSCARGGQSNVILQQNIHQSLVEHLSLDEQYKGVDIDKNLEIVDLALLNNFDSQDVFLVLTNIKINANENSYVTFVIRRDDTQLLLFSAYRVRTYYTPYTKQPQLYVPSPGSTAFIIFEDAIVLTQLPTELDHVKNNRLRKWEDVITFRHGLKIVGSGIENYLELDKEILKLPSAYVLIPEIGVLRIERLPQDESKLYDESHPSVLKSHIEQAVFYGGENLGPLEFDLPEGIQIDSVELKQGLLEVATEIMNSNSAYLPPRLSSIESHLQLRQSKLKRLLEYTASNFSTIIDEDLVIQLVRAFEKVTAAHDIYKVLEKSNTTTAVNTIVDQAVQTFSTPNGDFFHAGLTNINEFILMILKSLNKTGGNEAFAVELLTRAFIPVLEAEKVYRYGLFKLDDSFIGSEEPWFAANDVYFDIDEAFEKYATITRPSLPNAVASQMCVELTEILFYDLQQRLTWLKSKVTKSKADQAAIEQCETFYKARSTIWTKTLVVFGSKIEALAIAETYQDLQSLAEISDGERETAKGVELDNIHLRFDYYFNKFGYAFAETLYNYYIHTGKYQVLILGFQEYSEYLKRFFTENDHRKISWARDILDGDYTKAADILLSVSQKTTEKQTHKHLQLSIAKLSALADVNQNVDLIQDIQEELDFADAQSSIFDQISQFIRSDSDPAAQTDAIVSELLQQQYKNDVTIKHTSQRALNRLLGNKSVSVNELIDIFTLIDSKITQNSLNCFYALKVLHLSSQPEREKVINERLIWTRALLADDWESIIASENKSDEWIKERSESTVLFTTLLNFFKDHVYTVNNDYQISLPDVTLLANLGTDEELLSRFTFIGDEELQALKKEFNSHSSVIDGLISSANLEGWVKALIGTANEKSGADKVINYSQLIIQNP</sequence>
<dbReference type="GO" id="GO:0016973">
    <property type="term" value="P:poly(A)+ mRNA export from nucleus"/>
    <property type="evidence" value="ECO:0007669"/>
    <property type="project" value="TreeGrafter"/>
</dbReference>
<dbReference type="GO" id="GO:0000972">
    <property type="term" value="P:transcription-dependent tethering of RNA polymerase II gene DNA at nuclear periphery"/>
    <property type="evidence" value="ECO:0007669"/>
    <property type="project" value="TreeGrafter"/>
</dbReference>
<dbReference type="Pfam" id="PF08801">
    <property type="entry name" value="Nucleoporin_N"/>
    <property type="match status" value="1"/>
</dbReference>
<dbReference type="AlphaFoldDB" id="A0A0H5C093"/>
<dbReference type="GO" id="GO:0006606">
    <property type="term" value="P:protein import into nucleus"/>
    <property type="evidence" value="ECO:0007669"/>
    <property type="project" value="TreeGrafter"/>
</dbReference>
<evidence type="ECO:0000256" key="1">
    <source>
        <dbReference type="ARBA" id="ARBA00004259"/>
    </source>
</evidence>
<comment type="similarity">
    <text evidence="2">Belongs to the nucleoporin Nup133 family.</text>
</comment>
<evidence type="ECO:0000259" key="10">
    <source>
        <dbReference type="Pfam" id="PF08801"/>
    </source>
</evidence>
<dbReference type="GO" id="GO:0017056">
    <property type="term" value="F:structural constituent of nuclear pore"/>
    <property type="evidence" value="ECO:0007669"/>
    <property type="project" value="InterPro"/>
</dbReference>
<evidence type="ECO:0000313" key="11">
    <source>
        <dbReference type="EMBL" id="CEP20857.1"/>
    </source>
</evidence>
<feature type="compositionally biased region" description="Polar residues" evidence="8">
    <location>
        <begin position="1"/>
        <end position="14"/>
    </location>
</feature>
<dbReference type="PANTHER" id="PTHR13405:SF11">
    <property type="entry name" value="NUCLEAR PORE COMPLEX PROTEIN NUP133"/>
    <property type="match status" value="1"/>
</dbReference>
<keyword evidence="5" id="KW-0653">Protein transport</keyword>
<dbReference type="PANTHER" id="PTHR13405">
    <property type="entry name" value="NUCLEAR PORE COMPLEX PROTEIN NUP133"/>
    <property type="match status" value="1"/>
</dbReference>
<evidence type="ECO:0000313" key="12">
    <source>
        <dbReference type="Proteomes" id="UP000038830"/>
    </source>
</evidence>
<gene>
    <name evidence="11" type="ORF">BN1211_0830</name>
</gene>
<dbReference type="InterPro" id="IPR007187">
    <property type="entry name" value="Nucleoporin_Nup133/Nup155_C"/>
</dbReference>
<comment type="subcellular location">
    <subcellularLocation>
        <location evidence="1">Nucleus envelope</location>
    </subcellularLocation>
</comment>
<dbReference type="Gene3D" id="1.20.58.1380">
    <property type="match status" value="1"/>
</dbReference>
<organism evidence="11 12">
    <name type="scientific">Cyberlindnera jadinii (strain ATCC 18201 / CBS 1600 / BCRC 20928 / JCM 3617 / NBRC 0987 / NRRL Y-1542)</name>
    <name type="common">Torula yeast</name>
    <name type="synonym">Candida utilis</name>
    <dbReference type="NCBI Taxonomy" id="983966"/>
    <lineage>
        <taxon>Eukaryota</taxon>
        <taxon>Fungi</taxon>
        <taxon>Dikarya</taxon>
        <taxon>Ascomycota</taxon>
        <taxon>Saccharomycotina</taxon>
        <taxon>Saccharomycetes</taxon>
        <taxon>Phaffomycetales</taxon>
        <taxon>Phaffomycetaceae</taxon>
        <taxon>Cyberlindnera</taxon>
    </lineage>
</organism>
<feature type="domain" description="Nucleoporin Nup133/Nup155-like N-terminal" evidence="10">
    <location>
        <begin position="53"/>
        <end position="454"/>
    </location>
</feature>
<feature type="region of interest" description="Disordered" evidence="8">
    <location>
        <begin position="1"/>
        <end position="44"/>
    </location>
</feature>
<keyword evidence="3" id="KW-0813">Transport</keyword>
<evidence type="ECO:0000256" key="5">
    <source>
        <dbReference type="ARBA" id="ARBA00022927"/>
    </source>
</evidence>
<evidence type="ECO:0000256" key="6">
    <source>
        <dbReference type="ARBA" id="ARBA00023010"/>
    </source>
</evidence>
<proteinExistence type="inferred from homology"/>
<dbReference type="Proteomes" id="UP000038830">
    <property type="component" value="Unassembled WGS sequence"/>
</dbReference>
<dbReference type="Pfam" id="PF03177">
    <property type="entry name" value="Nucleoporin_C"/>
    <property type="match status" value="1"/>
</dbReference>
<dbReference type="GO" id="GO:0031080">
    <property type="term" value="C:nuclear pore outer ring"/>
    <property type="evidence" value="ECO:0007669"/>
    <property type="project" value="TreeGrafter"/>
</dbReference>
<dbReference type="EMBL" id="CDQK01000001">
    <property type="protein sequence ID" value="CEP20857.1"/>
    <property type="molecule type" value="Genomic_DNA"/>
</dbReference>
<dbReference type="SUPFAM" id="SSF117289">
    <property type="entry name" value="Nucleoporin domain"/>
    <property type="match status" value="1"/>
</dbReference>
<dbReference type="InterPro" id="IPR015943">
    <property type="entry name" value="WD40/YVTN_repeat-like_dom_sf"/>
</dbReference>
<name>A0A0H5C093_CYBJN</name>
<protein>
    <submittedName>
        <fullName evidence="11">Uncharacterized protein</fullName>
    </submittedName>
</protein>
<feature type="domain" description="Nucleoporin Nup133/Nup155-like C-terminal" evidence="9">
    <location>
        <begin position="772"/>
        <end position="1137"/>
    </location>
</feature>
<keyword evidence="7" id="KW-0539">Nucleus</keyword>
<accession>A0A0H5C093</accession>
<keyword evidence="6" id="KW-0811">Translocation</keyword>
<evidence type="ECO:0000256" key="4">
    <source>
        <dbReference type="ARBA" id="ARBA00022816"/>
    </source>
</evidence>
<evidence type="ECO:0000256" key="2">
    <source>
        <dbReference type="ARBA" id="ARBA00005569"/>
    </source>
</evidence>
<dbReference type="Gene3D" id="2.130.10.10">
    <property type="entry name" value="YVTN repeat-like/Quinoprotein amine dehydrogenase"/>
    <property type="match status" value="1"/>
</dbReference>
<dbReference type="InterPro" id="IPR037624">
    <property type="entry name" value="Nup133-like"/>
</dbReference>